<gene>
    <name evidence="2" type="ORF">VTJ83DRAFT_2988</name>
</gene>
<sequence length="110" mass="12274">MAWGRSSQPSPPPASRLWSLLPLLIALAIVGAIAWVVYQIYLTLLRAQAETMQKMESSNVALSRDGVRVGVRNVGHEKYVDQTQSWVVKAWNLRSEETGKKKKGKGKVKK</sequence>
<evidence type="ECO:0000313" key="3">
    <source>
        <dbReference type="Proteomes" id="UP001600064"/>
    </source>
</evidence>
<evidence type="ECO:0000313" key="2">
    <source>
        <dbReference type="EMBL" id="KAL2268142.1"/>
    </source>
</evidence>
<keyword evidence="1" id="KW-1133">Transmembrane helix</keyword>
<name>A0ABR4DEZ1_9PEZI</name>
<dbReference type="EMBL" id="JAZGUE010000003">
    <property type="protein sequence ID" value="KAL2268142.1"/>
    <property type="molecule type" value="Genomic_DNA"/>
</dbReference>
<keyword evidence="3" id="KW-1185">Reference proteome</keyword>
<dbReference type="Proteomes" id="UP001600064">
    <property type="component" value="Unassembled WGS sequence"/>
</dbReference>
<comment type="caution">
    <text evidence="2">The sequence shown here is derived from an EMBL/GenBank/DDBJ whole genome shotgun (WGS) entry which is preliminary data.</text>
</comment>
<reference evidence="2 3" key="1">
    <citation type="journal article" date="2024" name="Commun. Biol.">
        <title>Comparative genomic analysis of thermophilic fungi reveals convergent evolutionary adaptations and gene losses.</title>
        <authorList>
            <person name="Steindorff A.S."/>
            <person name="Aguilar-Pontes M.V."/>
            <person name="Robinson A.J."/>
            <person name="Andreopoulos B."/>
            <person name="LaButti K."/>
            <person name="Kuo A."/>
            <person name="Mondo S."/>
            <person name="Riley R."/>
            <person name="Otillar R."/>
            <person name="Haridas S."/>
            <person name="Lipzen A."/>
            <person name="Grimwood J."/>
            <person name="Schmutz J."/>
            <person name="Clum A."/>
            <person name="Reid I.D."/>
            <person name="Moisan M.C."/>
            <person name="Butler G."/>
            <person name="Nguyen T.T.M."/>
            <person name="Dewar K."/>
            <person name="Conant G."/>
            <person name="Drula E."/>
            <person name="Henrissat B."/>
            <person name="Hansel C."/>
            <person name="Singer S."/>
            <person name="Hutchinson M.I."/>
            <person name="de Vries R.P."/>
            <person name="Natvig D.O."/>
            <person name="Powell A.J."/>
            <person name="Tsang A."/>
            <person name="Grigoriev I.V."/>
        </authorList>
    </citation>
    <scope>NUCLEOTIDE SEQUENCE [LARGE SCALE GENOMIC DNA]</scope>
    <source>
        <strain evidence="2 3">ATCC 22073</strain>
    </source>
</reference>
<dbReference type="GeneID" id="98123962"/>
<keyword evidence="1" id="KW-0812">Transmembrane</keyword>
<accession>A0ABR4DEZ1</accession>
<proteinExistence type="predicted"/>
<feature type="transmembrane region" description="Helical" evidence="1">
    <location>
        <begin position="20"/>
        <end position="45"/>
    </location>
</feature>
<dbReference type="PANTHER" id="PTHR42077:SF1">
    <property type="entry name" value="YALI0F30239P"/>
    <property type="match status" value="1"/>
</dbReference>
<protein>
    <submittedName>
        <fullName evidence="2">Uncharacterized protein</fullName>
    </submittedName>
</protein>
<dbReference type="RefSeq" id="XP_070866869.1">
    <property type="nucleotide sequence ID" value="XM_071009318.1"/>
</dbReference>
<keyword evidence="1" id="KW-0472">Membrane</keyword>
<dbReference type="PANTHER" id="PTHR42077">
    <property type="entry name" value="YALI0F30239P"/>
    <property type="match status" value="1"/>
</dbReference>
<organism evidence="2 3">
    <name type="scientific">Remersonia thermophila</name>
    <dbReference type="NCBI Taxonomy" id="72144"/>
    <lineage>
        <taxon>Eukaryota</taxon>
        <taxon>Fungi</taxon>
        <taxon>Dikarya</taxon>
        <taxon>Ascomycota</taxon>
        <taxon>Pezizomycotina</taxon>
        <taxon>Sordariomycetes</taxon>
        <taxon>Sordariomycetidae</taxon>
        <taxon>Sordariales</taxon>
        <taxon>Sordariales incertae sedis</taxon>
        <taxon>Remersonia</taxon>
    </lineage>
</organism>
<evidence type="ECO:0000256" key="1">
    <source>
        <dbReference type="SAM" id="Phobius"/>
    </source>
</evidence>